<dbReference type="GeneID" id="73326646"/>
<gene>
    <name evidence="2" type="ORF">ColSpa_05844</name>
</gene>
<evidence type="ECO:0000313" key="2">
    <source>
        <dbReference type="EMBL" id="GKT45663.1"/>
    </source>
</evidence>
<dbReference type="EMBL" id="BQXU01000013">
    <property type="protein sequence ID" value="GKT45663.1"/>
    <property type="molecule type" value="Genomic_DNA"/>
</dbReference>
<dbReference type="RefSeq" id="XP_049128013.1">
    <property type="nucleotide sequence ID" value="XM_049272056.1"/>
</dbReference>
<feature type="region of interest" description="Disordered" evidence="1">
    <location>
        <begin position="20"/>
        <end position="56"/>
    </location>
</feature>
<evidence type="ECO:0000313" key="3">
    <source>
        <dbReference type="Proteomes" id="UP001055115"/>
    </source>
</evidence>
<proteinExistence type="predicted"/>
<sequence length="127" mass="13742">MPGTWNSRNRVFSSALRGCIPPTCLQPKTEQTRPEQARGQAPGRRHHKAPRSREGSAAAAAVAYAASGSKWVEGYHVGTHRWPIIKMLTPELGPFPLFVEMPLGFVECDVHPGMASPVGLSPGPYPT</sequence>
<dbReference type="Proteomes" id="UP001055115">
    <property type="component" value="Unassembled WGS sequence"/>
</dbReference>
<name>A0AA37LFR7_9PEZI</name>
<protein>
    <submittedName>
        <fullName evidence="2">Uncharacterized protein</fullName>
    </submittedName>
</protein>
<reference evidence="2 3" key="1">
    <citation type="submission" date="2022-03" db="EMBL/GenBank/DDBJ databases">
        <title>Genome data of Colletotrichum spp.</title>
        <authorList>
            <person name="Utami Y.D."/>
            <person name="Hiruma K."/>
        </authorList>
    </citation>
    <scope>NUCLEOTIDE SEQUENCE [LARGE SCALE GENOMIC DNA]</scope>
    <source>
        <strain evidence="2 3">MAFF 239500</strain>
    </source>
</reference>
<accession>A0AA37LFR7</accession>
<evidence type="ECO:0000256" key="1">
    <source>
        <dbReference type="SAM" id="MobiDB-lite"/>
    </source>
</evidence>
<dbReference type="AlphaFoldDB" id="A0AA37LFR7"/>
<organism evidence="2 3">
    <name type="scientific">Colletotrichum spaethianum</name>
    <dbReference type="NCBI Taxonomy" id="700344"/>
    <lineage>
        <taxon>Eukaryota</taxon>
        <taxon>Fungi</taxon>
        <taxon>Dikarya</taxon>
        <taxon>Ascomycota</taxon>
        <taxon>Pezizomycotina</taxon>
        <taxon>Sordariomycetes</taxon>
        <taxon>Hypocreomycetidae</taxon>
        <taxon>Glomerellales</taxon>
        <taxon>Glomerellaceae</taxon>
        <taxon>Colletotrichum</taxon>
        <taxon>Colletotrichum spaethianum species complex</taxon>
    </lineage>
</organism>
<comment type="caution">
    <text evidence="2">The sequence shown here is derived from an EMBL/GenBank/DDBJ whole genome shotgun (WGS) entry which is preliminary data.</text>
</comment>
<keyword evidence="3" id="KW-1185">Reference proteome</keyword>